<dbReference type="Gene3D" id="1.10.8.20">
    <property type="entry name" value="N-terminal domain of phosphatidylinositol transfer protein sec14p"/>
    <property type="match status" value="1"/>
</dbReference>
<dbReference type="SMART" id="SM00516">
    <property type="entry name" value="SEC14"/>
    <property type="match status" value="1"/>
</dbReference>
<sequence length="259" mass="30068">MATPEIQTPDDILPLDCKEIPKFVQQIALKELGETESKREKCLKELRTKISNERNLRCDASDNFLLRFVRARKFDTEAAFTLLKSHYKHRLKNPSVYQQWTPKQNMEMMKADAIGFLEKRNTDGSAIYFAKVGLIADMKDFSWSHLMYLPLTKLTCFVSAVQDCLPVRHKAIHIVNNPSIFAFVFALIKPLINKKLRDRIHFHGDNMSSLHEHVSPYVLPREYGGTLGTLQTEPFYSSLLDSEEEFLRRSKYGYEMQTD</sequence>
<proteinExistence type="predicted"/>
<dbReference type="InterPro" id="IPR036273">
    <property type="entry name" value="CRAL/TRIO_N_dom_sf"/>
</dbReference>
<dbReference type="EMBL" id="JABXBU010002072">
    <property type="protein sequence ID" value="KAF8778628.1"/>
    <property type="molecule type" value="Genomic_DNA"/>
</dbReference>
<dbReference type="InterPro" id="IPR036865">
    <property type="entry name" value="CRAL-TRIO_dom_sf"/>
</dbReference>
<protein>
    <submittedName>
        <fullName evidence="2">Alpha-tocopherol transfer protein-like</fullName>
    </submittedName>
</protein>
<dbReference type="InterPro" id="IPR011074">
    <property type="entry name" value="CRAL/TRIO_N_dom"/>
</dbReference>
<feature type="domain" description="CRAL-TRIO" evidence="1">
    <location>
        <begin position="39"/>
        <end position="231"/>
    </location>
</feature>
<organism evidence="2 3">
    <name type="scientific">Argiope bruennichi</name>
    <name type="common">Wasp spider</name>
    <name type="synonym">Aranea bruennichi</name>
    <dbReference type="NCBI Taxonomy" id="94029"/>
    <lineage>
        <taxon>Eukaryota</taxon>
        <taxon>Metazoa</taxon>
        <taxon>Ecdysozoa</taxon>
        <taxon>Arthropoda</taxon>
        <taxon>Chelicerata</taxon>
        <taxon>Arachnida</taxon>
        <taxon>Araneae</taxon>
        <taxon>Araneomorphae</taxon>
        <taxon>Entelegynae</taxon>
        <taxon>Araneoidea</taxon>
        <taxon>Araneidae</taxon>
        <taxon>Argiope</taxon>
    </lineage>
</organism>
<dbReference type="Proteomes" id="UP000807504">
    <property type="component" value="Unassembled WGS sequence"/>
</dbReference>
<accession>A0A8T0ET58</accession>
<dbReference type="Pfam" id="PF03765">
    <property type="entry name" value="CRAL_TRIO_N"/>
    <property type="match status" value="1"/>
</dbReference>
<dbReference type="SMART" id="SM01100">
    <property type="entry name" value="CRAL_TRIO_N"/>
    <property type="match status" value="1"/>
</dbReference>
<dbReference type="Pfam" id="PF00650">
    <property type="entry name" value="CRAL_TRIO"/>
    <property type="match status" value="1"/>
</dbReference>
<dbReference type="InterPro" id="IPR001251">
    <property type="entry name" value="CRAL-TRIO_dom"/>
</dbReference>
<evidence type="ECO:0000259" key="1">
    <source>
        <dbReference type="PROSITE" id="PS50191"/>
    </source>
</evidence>
<reference evidence="2" key="1">
    <citation type="journal article" date="2020" name="bioRxiv">
        <title>Chromosome-level reference genome of the European wasp spider Argiope bruennichi: a resource for studies on range expansion and evolutionary adaptation.</title>
        <authorList>
            <person name="Sheffer M.M."/>
            <person name="Hoppe A."/>
            <person name="Krehenwinkel H."/>
            <person name="Uhl G."/>
            <person name="Kuss A.W."/>
            <person name="Jensen L."/>
            <person name="Jensen C."/>
            <person name="Gillespie R.G."/>
            <person name="Hoff K.J."/>
            <person name="Prost S."/>
        </authorList>
    </citation>
    <scope>NUCLEOTIDE SEQUENCE</scope>
</reference>
<dbReference type="Gene3D" id="3.40.525.10">
    <property type="entry name" value="CRAL-TRIO lipid binding domain"/>
    <property type="match status" value="1"/>
</dbReference>
<name>A0A8T0ET58_ARGBR</name>
<reference evidence="2" key="2">
    <citation type="submission" date="2020-06" db="EMBL/GenBank/DDBJ databases">
        <authorList>
            <person name="Sheffer M."/>
        </authorList>
    </citation>
    <scope>NUCLEOTIDE SEQUENCE</scope>
</reference>
<dbReference type="SUPFAM" id="SSF52087">
    <property type="entry name" value="CRAL/TRIO domain"/>
    <property type="match status" value="1"/>
</dbReference>
<dbReference type="GO" id="GO:1902936">
    <property type="term" value="F:phosphatidylinositol bisphosphate binding"/>
    <property type="evidence" value="ECO:0007669"/>
    <property type="project" value="TreeGrafter"/>
</dbReference>
<evidence type="ECO:0000313" key="3">
    <source>
        <dbReference type="Proteomes" id="UP000807504"/>
    </source>
</evidence>
<dbReference type="SUPFAM" id="SSF46938">
    <property type="entry name" value="CRAL/TRIO N-terminal domain"/>
    <property type="match status" value="1"/>
</dbReference>
<keyword evidence="3" id="KW-1185">Reference proteome</keyword>
<dbReference type="AlphaFoldDB" id="A0A8T0ET58"/>
<dbReference type="PROSITE" id="PS50191">
    <property type="entry name" value="CRAL_TRIO"/>
    <property type="match status" value="1"/>
</dbReference>
<dbReference type="PANTHER" id="PTHR10174">
    <property type="entry name" value="ALPHA-TOCOPHEROL TRANSFER PROTEIN-RELATED"/>
    <property type="match status" value="1"/>
</dbReference>
<evidence type="ECO:0000313" key="2">
    <source>
        <dbReference type="EMBL" id="KAF8778628.1"/>
    </source>
</evidence>
<comment type="caution">
    <text evidence="2">The sequence shown here is derived from an EMBL/GenBank/DDBJ whole genome shotgun (WGS) entry which is preliminary data.</text>
</comment>
<dbReference type="CDD" id="cd00170">
    <property type="entry name" value="SEC14"/>
    <property type="match status" value="1"/>
</dbReference>
<gene>
    <name evidence="2" type="ORF">HNY73_015331</name>
</gene>
<dbReference type="PANTHER" id="PTHR10174:SF130">
    <property type="entry name" value="ALPHA-TOCOPHEROL TRANSFER PROTEIN-LIKE"/>
    <property type="match status" value="1"/>
</dbReference>
<dbReference type="GO" id="GO:0016020">
    <property type="term" value="C:membrane"/>
    <property type="evidence" value="ECO:0007669"/>
    <property type="project" value="TreeGrafter"/>
</dbReference>